<gene>
    <name evidence="1" type="ORF">ACI1P1_00475</name>
</gene>
<organism evidence="1 2">
    <name type="scientific">Paenibacillus mesotrionivorans</name>
    <dbReference type="NCBI Taxonomy" id="3160968"/>
    <lineage>
        <taxon>Bacteria</taxon>
        <taxon>Bacillati</taxon>
        <taxon>Bacillota</taxon>
        <taxon>Bacilli</taxon>
        <taxon>Bacillales</taxon>
        <taxon>Paenibacillaceae</taxon>
        <taxon>Paenibacillus</taxon>
    </lineage>
</organism>
<evidence type="ECO:0000313" key="1">
    <source>
        <dbReference type="EMBL" id="MFM9326760.1"/>
    </source>
</evidence>
<proteinExistence type="predicted"/>
<dbReference type="EMBL" id="JBJURJ010000001">
    <property type="protein sequence ID" value="MFM9326760.1"/>
    <property type="molecule type" value="Genomic_DNA"/>
</dbReference>
<name>A0ACC7NQX6_9BACL</name>
<dbReference type="Proteomes" id="UP001631969">
    <property type="component" value="Unassembled WGS sequence"/>
</dbReference>
<keyword evidence="2" id="KW-1185">Reference proteome</keyword>
<reference evidence="1" key="1">
    <citation type="submission" date="2024-12" db="EMBL/GenBank/DDBJ databases">
        <authorList>
            <person name="Wu N."/>
        </authorList>
    </citation>
    <scope>NUCLEOTIDE SEQUENCE</scope>
    <source>
        <strain evidence="1">P15</strain>
    </source>
</reference>
<protein>
    <submittedName>
        <fullName evidence="1">Lrp/AsnC family transcriptional regulator</fullName>
    </submittedName>
</protein>
<evidence type="ECO:0000313" key="2">
    <source>
        <dbReference type="Proteomes" id="UP001631969"/>
    </source>
</evidence>
<comment type="caution">
    <text evidence="1">The sequence shown here is derived from an EMBL/GenBank/DDBJ whole genome shotgun (WGS) entry which is preliminary data.</text>
</comment>
<accession>A0ACC7NQX6</accession>
<sequence>MDAMDRQILDLLKTDGRMSHSEISKHIHLSLPAVSERIRKLEACGCIDGFTVKLNREFMGLGLLAFIFITLERPEHIPAFQAAILEEEAVLECHHLAGEFDYLLKTATGSTKQLEELISLRLKQIPGVIKTNTMIALSSVKEE</sequence>